<evidence type="ECO:0000313" key="4">
    <source>
        <dbReference type="Proteomes" id="UP000298545"/>
    </source>
</evidence>
<organism evidence="1 4">
    <name type="scientific">Agrobacterium larrymoorei</name>
    <dbReference type="NCBI Taxonomy" id="160699"/>
    <lineage>
        <taxon>Bacteria</taxon>
        <taxon>Pseudomonadati</taxon>
        <taxon>Pseudomonadota</taxon>
        <taxon>Alphaproteobacteria</taxon>
        <taxon>Hyphomicrobiales</taxon>
        <taxon>Rhizobiaceae</taxon>
        <taxon>Rhizobium/Agrobacterium group</taxon>
        <taxon>Agrobacterium</taxon>
    </lineage>
</organism>
<gene>
    <name evidence="1" type="ORF">CFBP5473_20980</name>
    <name evidence="3" type="ORF">CFBP5477_019680</name>
    <name evidence="2" type="ORF">J5285_17380</name>
</gene>
<dbReference type="RefSeq" id="WP_027677348.1">
    <property type="nucleotide sequence ID" value="NZ_CP039692.1"/>
</dbReference>
<dbReference type="EMBL" id="CP072168">
    <property type="protein sequence ID" value="QYA09165.1"/>
    <property type="molecule type" value="Genomic_DNA"/>
</dbReference>
<evidence type="ECO:0000313" key="1">
    <source>
        <dbReference type="EMBL" id="QCJ00389.1"/>
    </source>
</evidence>
<dbReference type="Proteomes" id="UP000298545">
    <property type="component" value="Chromosome linear"/>
</dbReference>
<evidence type="ECO:0000313" key="2">
    <source>
        <dbReference type="EMBL" id="QYA09165.1"/>
    </source>
</evidence>
<reference evidence="2 5" key="2">
    <citation type="submission" date="2021-03" db="EMBL/GenBank/DDBJ databases">
        <title>Rapid diversification of plasmids in a genus of pathogenic and nitrogen fixing bacteria.</title>
        <authorList>
            <person name="Weisberg A.J."/>
            <person name="Miller M."/>
            <person name="Ream W."/>
            <person name="Grunwald N.J."/>
            <person name="Chang J.H."/>
        </authorList>
    </citation>
    <scope>NUCLEOTIDE SEQUENCE [LARGE SCALE GENOMIC DNA]</scope>
    <source>
        <strain evidence="2 5">AF3.44</strain>
    </source>
</reference>
<sequence length="77" mass="8545">MIYAIMAKERYCCSNHKSKLPGLFDDIAGRARRNLVASVKNEPNERQQISMELKAAAVLPALRWAICSTRLKSAAPA</sequence>
<name>A0A4D7DVD1_9HYPH</name>
<keyword evidence="5" id="KW-1185">Reference proteome</keyword>
<evidence type="ECO:0000313" key="3">
    <source>
        <dbReference type="EMBL" id="WHA43454.1"/>
    </source>
</evidence>
<dbReference type="KEGG" id="alf:CFBP5473_20980"/>
<dbReference type="Proteomes" id="UP000298664">
    <property type="component" value="Chromosome Linear"/>
</dbReference>
<reference evidence="1 4" key="1">
    <citation type="submission" date="2019-04" db="EMBL/GenBank/DDBJ databases">
        <title>Complete genome sequence of Agrobacterium larrymoorei CFBP5473.</title>
        <authorList>
            <person name="Haryono M."/>
            <person name="Chou L."/>
            <person name="Lin Y.-C."/>
            <person name="Lai E.-M."/>
            <person name="Kuo C.-H."/>
        </authorList>
    </citation>
    <scope>NUCLEOTIDE SEQUENCE [LARGE SCALE GENOMIC DNA]</scope>
    <source>
        <strain evidence="1 4">CFBP5473</strain>
    </source>
</reference>
<dbReference type="AlphaFoldDB" id="A0A4D7DVD1"/>
<dbReference type="Proteomes" id="UP000826513">
    <property type="component" value="Chromosome 2"/>
</dbReference>
<proteinExistence type="predicted"/>
<dbReference type="EMBL" id="CP124734">
    <property type="protein sequence ID" value="WHA43454.1"/>
    <property type="molecule type" value="Genomic_DNA"/>
</dbReference>
<accession>A0A4D7DVD1</accession>
<dbReference type="EMBL" id="CP039692">
    <property type="protein sequence ID" value="QCJ00389.1"/>
    <property type="molecule type" value="Genomic_DNA"/>
</dbReference>
<evidence type="ECO:0000313" key="5">
    <source>
        <dbReference type="Proteomes" id="UP000826513"/>
    </source>
</evidence>
<protein>
    <submittedName>
        <fullName evidence="1">Uncharacterized protein</fullName>
    </submittedName>
</protein>
<reference evidence="3" key="3">
    <citation type="submission" date="2023-05" db="EMBL/GenBank/DDBJ databases">
        <title>Complete genome sequence of Agrobacterium larrymoorei CFBP5477.</title>
        <authorList>
            <person name="Yen H.-C."/>
            <person name="Chou L."/>
            <person name="Lin Y.-C."/>
            <person name="Lai E.-M."/>
            <person name="Kuo C.-H."/>
        </authorList>
    </citation>
    <scope>NUCLEOTIDE SEQUENCE</scope>
    <source>
        <strain evidence="3">CFBP5477</strain>
    </source>
</reference>